<feature type="non-terminal residue" evidence="5">
    <location>
        <position position="1"/>
    </location>
</feature>
<feature type="domain" description="NADP-dependent oxidoreductase" evidence="4">
    <location>
        <begin position="1"/>
        <end position="140"/>
    </location>
</feature>
<dbReference type="OrthoDB" id="6422552at2759"/>
<evidence type="ECO:0000259" key="4">
    <source>
        <dbReference type="Pfam" id="PF00248"/>
    </source>
</evidence>
<organism evidence="5">
    <name type="scientific">Oppiella nova</name>
    <dbReference type="NCBI Taxonomy" id="334625"/>
    <lineage>
        <taxon>Eukaryota</taxon>
        <taxon>Metazoa</taxon>
        <taxon>Ecdysozoa</taxon>
        <taxon>Arthropoda</taxon>
        <taxon>Chelicerata</taxon>
        <taxon>Arachnida</taxon>
        <taxon>Acari</taxon>
        <taxon>Acariformes</taxon>
        <taxon>Sarcoptiformes</taxon>
        <taxon>Oribatida</taxon>
        <taxon>Brachypylina</taxon>
        <taxon>Oppioidea</taxon>
        <taxon>Oppiidae</taxon>
        <taxon>Oppiella</taxon>
    </lineage>
</organism>
<keyword evidence="2" id="KW-0521">NADP</keyword>
<keyword evidence="3" id="KW-0560">Oxidoreductase</keyword>
<accession>A0A7R9QJ64</accession>
<dbReference type="CDD" id="cd19071">
    <property type="entry name" value="AKR_AKR1-5-like"/>
    <property type="match status" value="1"/>
</dbReference>
<evidence type="ECO:0000256" key="2">
    <source>
        <dbReference type="ARBA" id="ARBA00022857"/>
    </source>
</evidence>
<evidence type="ECO:0000313" key="6">
    <source>
        <dbReference type="Proteomes" id="UP000728032"/>
    </source>
</evidence>
<keyword evidence="6" id="KW-1185">Reference proteome</keyword>
<dbReference type="Pfam" id="PF00248">
    <property type="entry name" value="Aldo_ket_red"/>
    <property type="match status" value="1"/>
</dbReference>
<proteinExistence type="inferred from homology"/>
<evidence type="ECO:0000256" key="1">
    <source>
        <dbReference type="ARBA" id="ARBA00007905"/>
    </source>
</evidence>
<dbReference type="InterPro" id="IPR020471">
    <property type="entry name" value="AKR"/>
</dbReference>
<gene>
    <name evidence="5" type="ORF">ONB1V03_LOCUS5586</name>
</gene>
<evidence type="ECO:0000256" key="3">
    <source>
        <dbReference type="ARBA" id="ARBA00023002"/>
    </source>
</evidence>
<dbReference type="Proteomes" id="UP000728032">
    <property type="component" value="Unassembled WGS sequence"/>
</dbReference>
<dbReference type="SUPFAM" id="SSF51430">
    <property type="entry name" value="NAD(P)-linked oxidoreductase"/>
    <property type="match status" value="1"/>
</dbReference>
<protein>
    <recommendedName>
        <fullName evidence="4">NADP-dependent oxidoreductase domain-containing protein</fullName>
    </recommendedName>
</protein>
<name>A0A7R9QJ64_9ACAR</name>
<dbReference type="InterPro" id="IPR036812">
    <property type="entry name" value="NAD(P)_OxRdtase_dom_sf"/>
</dbReference>
<dbReference type="InterPro" id="IPR023210">
    <property type="entry name" value="NADP_OxRdtase_dom"/>
</dbReference>
<dbReference type="GO" id="GO:0016616">
    <property type="term" value="F:oxidoreductase activity, acting on the CH-OH group of donors, NAD or NADP as acceptor"/>
    <property type="evidence" value="ECO:0007669"/>
    <property type="project" value="UniProtKB-ARBA"/>
</dbReference>
<dbReference type="PANTHER" id="PTHR43827:SF3">
    <property type="entry name" value="NADP-DEPENDENT OXIDOREDUCTASE DOMAIN-CONTAINING PROTEIN"/>
    <property type="match status" value="1"/>
</dbReference>
<dbReference type="Gene3D" id="3.20.20.100">
    <property type="entry name" value="NADP-dependent oxidoreductase domain"/>
    <property type="match status" value="1"/>
</dbReference>
<dbReference type="EMBL" id="OC917107">
    <property type="protein sequence ID" value="CAD7646166.1"/>
    <property type="molecule type" value="Genomic_DNA"/>
</dbReference>
<reference evidence="5" key="1">
    <citation type="submission" date="2020-11" db="EMBL/GenBank/DDBJ databases">
        <authorList>
            <person name="Tran Van P."/>
        </authorList>
    </citation>
    <scope>NUCLEOTIDE SEQUENCE</scope>
</reference>
<sequence>IWSGLEDALSQGLVRSIGVSNFNVQQLQSLIQTVNVFPAMNQIESHPQLSQRQLIDYCFQFNIRVTAYSPLGAGSLIGNPTLVDIGKKYGKSSAQVMIRWQIQRGVVAIPKSTKRDRLRDNINVFDFTLTEQEMKTIEEILLLVAIIDCIIEVNTKNTGKTSFQSSGSQSMVDCSDPRSGQKTTTFTDTITQCLDKKWLLRSTNTTHEACYQLDLLCNEAKHFQQNCKPMDGMADVWKAYEEIVNSTRLTHGVNLTITYVLKR</sequence>
<dbReference type="PRINTS" id="PR00069">
    <property type="entry name" value="ALDKETRDTASE"/>
</dbReference>
<dbReference type="InterPro" id="IPR018170">
    <property type="entry name" value="Aldo/ket_reductase_CS"/>
</dbReference>
<dbReference type="PANTHER" id="PTHR43827">
    <property type="entry name" value="2,5-DIKETO-D-GLUCONIC ACID REDUCTASE"/>
    <property type="match status" value="1"/>
</dbReference>
<dbReference type="AlphaFoldDB" id="A0A7R9QJ64"/>
<comment type="similarity">
    <text evidence="1">Belongs to the aldo/keto reductase family.</text>
</comment>
<evidence type="ECO:0000313" key="5">
    <source>
        <dbReference type="EMBL" id="CAD7646166.1"/>
    </source>
</evidence>
<dbReference type="PROSITE" id="PS00062">
    <property type="entry name" value="ALDOKETO_REDUCTASE_2"/>
    <property type="match status" value="1"/>
</dbReference>
<dbReference type="EMBL" id="CAJPVJ010002282">
    <property type="protein sequence ID" value="CAG2166057.1"/>
    <property type="molecule type" value="Genomic_DNA"/>
</dbReference>